<dbReference type="InterPro" id="IPR007861">
    <property type="entry name" value="DNA_mismatch_repair_MutS_clamp"/>
</dbReference>
<accession>A0A1E3BS44</accession>
<dbReference type="SUPFAM" id="SSF53150">
    <property type="entry name" value="DNA repair protein MutS, domain II"/>
    <property type="match status" value="1"/>
</dbReference>
<dbReference type="GO" id="GO:0030983">
    <property type="term" value="F:mismatched DNA binding"/>
    <property type="evidence" value="ECO:0007669"/>
    <property type="project" value="UniProtKB-UniRule"/>
</dbReference>
<dbReference type="EMBL" id="JXNT01000001">
    <property type="protein sequence ID" value="ODM23782.1"/>
    <property type="molecule type" value="Genomic_DNA"/>
</dbReference>
<keyword evidence="4 10" id="KW-0227">DNA damage</keyword>
<evidence type="ECO:0000256" key="11">
    <source>
        <dbReference type="RuleBase" id="RU003756"/>
    </source>
</evidence>
<dbReference type="Pfam" id="PF01624">
    <property type="entry name" value="MutS_I"/>
    <property type="match status" value="1"/>
</dbReference>
<dbReference type="InterPro" id="IPR036187">
    <property type="entry name" value="DNA_mismatch_repair_MutS_sf"/>
</dbReference>
<organism evidence="14 15">
    <name type="scientific">Aspergillus cristatus</name>
    <name type="common">Chinese Fuzhuan brick tea-fermentation fungus</name>
    <name type="synonym">Eurotium cristatum</name>
    <dbReference type="NCBI Taxonomy" id="573508"/>
    <lineage>
        <taxon>Eukaryota</taxon>
        <taxon>Fungi</taxon>
        <taxon>Dikarya</taxon>
        <taxon>Ascomycota</taxon>
        <taxon>Pezizomycotina</taxon>
        <taxon>Eurotiomycetes</taxon>
        <taxon>Eurotiomycetidae</taxon>
        <taxon>Eurotiales</taxon>
        <taxon>Aspergillaceae</taxon>
        <taxon>Aspergillus</taxon>
        <taxon>Aspergillus subgen. Aspergillus</taxon>
    </lineage>
</organism>
<evidence type="ECO:0000313" key="14">
    <source>
        <dbReference type="EMBL" id="ODM23782.1"/>
    </source>
</evidence>
<dbReference type="InterPro" id="IPR027417">
    <property type="entry name" value="P-loop_NTPase"/>
</dbReference>
<dbReference type="SUPFAM" id="SSF48334">
    <property type="entry name" value="DNA repair protein MutS, domain III"/>
    <property type="match status" value="1"/>
</dbReference>
<dbReference type="FunFam" id="3.40.1170.10:FF:000002">
    <property type="entry name" value="DNA mismatch repair protein"/>
    <property type="match status" value="1"/>
</dbReference>
<dbReference type="PIRSF" id="PIRSF037677">
    <property type="entry name" value="DNA_mis_repair_Msh6"/>
    <property type="match status" value="1"/>
</dbReference>
<reference evidence="14 15" key="1">
    <citation type="journal article" date="2016" name="BMC Genomics">
        <title>Comparative genomic and transcriptomic analyses of the Fuzhuan brick tea-fermentation fungus Aspergillus cristatus.</title>
        <authorList>
            <person name="Ge Y."/>
            <person name="Wang Y."/>
            <person name="Liu Y."/>
            <person name="Tan Y."/>
            <person name="Ren X."/>
            <person name="Zhang X."/>
            <person name="Hyde K.D."/>
            <person name="Liu Y."/>
            <person name="Liu Z."/>
        </authorList>
    </citation>
    <scope>NUCLEOTIDE SEQUENCE [LARGE SCALE GENOMIC DNA]</scope>
    <source>
        <strain evidence="14 15">GZAAS20.1005</strain>
    </source>
</reference>
<dbReference type="InterPro" id="IPR017261">
    <property type="entry name" value="DNA_mismatch_repair_MutS/MSH"/>
</dbReference>
<feature type="compositionally biased region" description="Low complexity" evidence="12">
    <location>
        <begin position="264"/>
        <end position="275"/>
    </location>
</feature>
<dbReference type="STRING" id="573508.A0A1E3BS44"/>
<evidence type="ECO:0000256" key="6">
    <source>
        <dbReference type="ARBA" id="ARBA00023125"/>
    </source>
</evidence>
<evidence type="ECO:0000256" key="1">
    <source>
        <dbReference type="ARBA" id="ARBA00004123"/>
    </source>
</evidence>
<dbReference type="Pfam" id="PF05192">
    <property type="entry name" value="MutS_III"/>
    <property type="match status" value="1"/>
</dbReference>
<evidence type="ECO:0000259" key="13">
    <source>
        <dbReference type="PROSITE" id="PS00486"/>
    </source>
</evidence>
<dbReference type="SMART" id="SM00534">
    <property type="entry name" value="MUTSac"/>
    <property type="match status" value="1"/>
</dbReference>
<keyword evidence="10 11" id="KW-0234">DNA repair</keyword>
<comment type="subunit">
    <text evidence="9">Heterodimer consisting of MSH2-MSH3 (MutS beta). Forms a ternary complex with MutL alpha (MLH1-PMS1).</text>
</comment>
<keyword evidence="7" id="KW-0539">Nucleus</keyword>
<comment type="function">
    <text evidence="8">Component of the post-replicative DNA mismatch repair system (MMR). Heterodimerizes with MSH2 to form MutS beta, which binds to DNA mismatches thereby initiating DNA repair. MSH3 provides substrate-binding and substrate specificity to the complex. When bound, the MutS beta heterodimer bends the DNA helix and shields approximately 20 base pairs. Acts mainly to repair insertion-deletion loops (IDLs) from 2 to 13 nucleotides in size, but can also repair base-base and single insertion-deletion mismatches that occur during replication. After mismatch binding, forms a ternary complex with the MutL alpha heterodimer, which is thought to be responsible for directing the downstream MMR events, including strand discrimination, excision, and resynthesis. ATP binding and hydrolysis play a pivotal role in mismatch repair functions.</text>
</comment>
<comment type="caution">
    <text evidence="14">The sequence shown here is derived from an EMBL/GenBank/DDBJ whole genome shotgun (WGS) entry which is preliminary data.</text>
</comment>
<evidence type="ECO:0000256" key="5">
    <source>
        <dbReference type="ARBA" id="ARBA00022840"/>
    </source>
</evidence>
<feature type="compositionally biased region" description="Low complexity" evidence="12">
    <location>
        <begin position="44"/>
        <end position="64"/>
    </location>
</feature>
<protein>
    <recommendedName>
        <fullName evidence="10">DNA mismatch repair protein</fullName>
    </recommendedName>
</protein>
<evidence type="ECO:0000256" key="2">
    <source>
        <dbReference type="ARBA" id="ARBA00006271"/>
    </source>
</evidence>
<dbReference type="VEuPathDB" id="FungiDB:SI65_01371"/>
<dbReference type="Pfam" id="PF00488">
    <property type="entry name" value="MutS_V"/>
    <property type="match status" value="1"/>
</dbReference>
<dbReference type="SMART" id="SM00533">
    <property type="entry name" value="MUTSd"/>
    <property type="match status" value="1"/>
</dbReference>
<proteinExistence type="inferred from homology"/>
<feature type="region of interest" description="Disordered" evidence="12">
    <location>
        <begin position="1"/>
        <end position="284"/>
    </location>
</feature>
<evidence type="ECO:0000256" key="4">
    <source>
        <dbReference type="ARBA" id="ARBA00022763"/>
    </source>
</evidence>
<dbReference type="PANTHER" id="PTHR11361:SF148">
    <property type="entry name" value="DNA MISMATCH REPAIR PROTEIN MSH6"/>
    <property type="match status" value="1"/>
</dbReference>
<evidence type="ECO:0000256" key="8">
    <source>
        <dbReference type="ARBA" id="ARBA00025373"/>
    </source>
</evidence>
<evidence type="ECO:0000256" key="7">
    <source>
        <dbReference type="ARBA" id="ARBA00023242"/>
    </source>
</evidence>
<comment type="similarity">
    <text evidence="2 10 11">Belongs to the DNA mismatch repair MutS family.</text>
</comment>
<dbReference type="GO" id="GO:0005524">
    <property type="term" value="F:ATP binding"/>
    <property type="evidence" value="ECO:0007669"/>
    <property type="project" value="UniProtKB-UniRule"/>
</dbReference>
<name>A0A1E3BS44_ASPCR</name>
<dbReference type="InterPro" id="IPR007696">
    <property type="entry name" value="DNA_mismatch_repair_MutS_core"/>
</dbReference>
<dbReference type="Pfam" id="PF05188">
    <property type="entry name" value="MutS_II"/>
    <property type="match status" value="1"/>
</dbReference>
<dbReference type="Gene3D" id="1.10.1420.10">
    <property type="match status" value="2"/>
</dbReference>
<dbReference type="GO" id="GO:0032301">
    <property type="term" value="C:MutSalpha complex"/>
    <property type="evidence" value="ECO:0007669"/>
    <property type="project" value="TreeGrafter"/>
</dbReference>
<dbReference type="Gene3D" id="3.40.50.300">
    <property type="entry name" value="P-loop containing nucleotide triphosphate hydrolases"/>
    <property type="match status" value="1"/>
</dbReference>
<gene>
    <name evidence="14" type="ORF">SI65_01371</name>
</gene>
<dbReference type="InterPro" id="IPR016151">
    <property type="entry name" value="DNA_mismatch_repair_MutS_N"/>
</dbReference>
<keyword evidence="3 10" id="KW-0547">Nucleotide-binding</keyword>
<dbReference type="Gene3D" id="3.30.420.110">
    <property type="entry name" value="MutS, connector domain"/>
    <property type="match status" value="1"/>
</dbReference>
<dbReference type="InterPro" id="IPR007695">
    <property type="entry name" value="DNA_mismatch_repair_MutS-lik_N"/>
</dbReference>
<evidence type="ECO:0000256" key="3">
    <source>
        <dbReference type="ARBA" id="ARBA00022741"/>
    </source>
</evidence>
<dbReference type="NCBIfam" id="NF003810">
    <property type="entry name" value="PRK05399.1"/>
    <property type="match status" value="1"/>
</dbReference>
<dbReference type="Proteomes" id="UP000094569">
    <property type="component" value="Unassembled WGS sequence"/>
</dbReference>
<feature type="compositionally biased region" description="Acidic residues" evidence="12">
    <location>
        <begin position="142"/>
        <end position="152"/>
    </location>
</feature>
<keyword evidence="15" id="KW-1185">Reference proteome</keyword>
<feature type="compositionally biased region" description="Polar residues" evidence="12">
    <location>
        <begin position="26"/>
        <end position="36"/>
    </location>
</feature>
<dbReference type="AlphaFoldDB" id="A0A1E3BS44"/>
<comment type="subcellular location">
    <subcellularLocation>
        <location evidence="1">Nucleus</location>
    </subcellularLocation>
</comment>
<dbReference type="InterPro" id="IPR036678">
    <property type="entry name" value="MutS_con_dom_sf"/>
</dbReference>
<sequence length="1219" mass="136081">MAKGTPAASSPTTATPPSAALKKTTSSAQNMKSQKSILGFFQKSSPSTPSSAARRPEPASSPAERVSENGRANAPNEASTGKKKNGLKFSHKLTPVPSSDLGGIDEEEEKGANEQLQTSPVQPKASGSPSRRFKKQVNYVESDSEGEDDDDQIFGPNRRNSRANKRRKTSPESDDEFKQDGNDGGYSDDEMDDFVVADDSDEDAKPSKKRKRPTNRQAPKSSPPPFEPTPADEEVDLDVPDAPSGTTLKWTYDPDNLEPRQQRTAPTSSHTPSSAVKQKAHLKEPEERYSWLANLRDMDGHPVGHPEYDPRTLYIPPLAWSRFSPFEKQYWEIKQKFWDTVVFFKKGKFYELYENDATIGHQMFDLKLTDRVNMRMVGVPEMSLDYWANQFVAKGYKIARVDQSESALGKEMRERDGKKSGAKEDKVIKRELSCVLTAGTLVEGSMLQDDMSVYCVAIKEAIVDDLPAFGLAIVDTATGQFSLSEFVDDVDMTKFETFVAQTRPQELLLEKSTISQKAVRILKNNTGPTTIWNYMKPGKEFWEADITVKELDASEYFVSQDDENLQAWPETLRQAREKELVMSAFGAMVQYLRVLKLDRDLITIGNFTWYDPIKKASSLVLDGQTLINMEIFANSTDGGSDGTLFQLLNRCITPFGKRTFKQWVCHPLVDAKKINARLDAVDALNADPSVRDQFSSQLVKMPDLERLISRIHAGNCKSQDFVRVLEGFEQIEYTMSLLTDSGSGEGVIGQLIKSMPDLGGLLEYWKTAFDRTKAKENGILVPKAGVEEDFDNSQEFVEQLHSDLENLLKKVRRDLGSSAICYRDNGKEIYQLEVPIKVKNIPKNWDQMSATKQVKRYYFPELRSLIRKLQEAQETHSQIVKEVAGRFYARFDEHYATWLAAVKIVSQLDCLISLAKASASLGEPSCRPEFVDNERSVLEFQELRHPCLLSSVEDFIPNDVQLGGERPNIDLLTGANAAGKSTVLRMTCVAVIMAQIGCYLPCQSARLTPVDRIMSRLGANDNIFAAQSTFFVELSETKKILAEATPRSLVILDELGRGTSSYDGVAVAQAVLHHVATHIGALGFFATHYHSLAAEFENHPEISPKRMKIHVDDEERRITFLYKLEDGVAEGSFGMHCAAMCGIPDKVIERAEVAAKQWEHTSRLKEDLERRKGGGFIGLGWWSDVAWALKESTGEGEGEGSEEISDAGLEVLRKAIEAL</sequence>
<dbReference type="Pfam" id="PF05190">
    <property type="entry name" value="MutS_IV"/>
    <property type="match status" value="1"/>
</dbReference>
<evidence type="ECO:0000256" key="9">
    <source>
        <dbReference type="ARBA" id="ARBA00025902"/>
    </source>
</evidence>
<dbReference type="SUPFAM" id="SSF55271">
    <property type="entry name" value="DNA repair protein MutS, domain I"/>
    <property type="match status" value="1"/>
</dbReference>
<dbReference type="PROSITE" id="PS00486">
    <property type="entry name" value="DNA_MISMATCH_REPAIR_2"/>
    <property type="match status" value="1"/>
</dbReference>
<dbReference type="FunFam" id="3.30.420.110:FF:000006">
    <property type="entry name" value="DNA mismatch repair protein"/>
    <property type="match status" value="1"/>
</dbReference>
<feature type="compositionally biased region" description="Low complexity" evidence="12">
    <location>
        <begin position="1"/>
        <end position="25"/>
    </location>
</feature>
<dbReference type="FunFam" id="1.10.1420.10:FF:000014">
    <property type="entry name" value="DNA mismatch repair protein"/>
    <property type="match status" value="1"/>
</dbReference>
<dbReference type="GO" id="GO:0140664">
    <property type="term" value="F:ATP-dependent DNA damage sensor activity"/>
    <property type="evidence" value="ECO:0007669"/>
    <property type="project" value="InterPro"/>
</dbReference>
<dbReference type="SUPFAM" id="SSF52540">
    <property type="entry name" value="P-loop containing nucleoside triphosphate hydrolases"/>
    <property type="match status" value="1"/>
</dbReference>
<evidence type="ECO:0000256" key="10">
    <source>
        <dbReference type="PIRNR" id="PIRNR037677"/>
    </source>
</evidence>
<evidence type="ECO:0000256" key="12">
    <source>
        <dbReference type="SAM" id="MobiDB-lite"/>
    </source>
</evidence>
<feature type="compositionally biased region" description="Basic residues" evidence="12">
    <location>
        <begin position="81"/>
        <end position="91"/>
    </location>
</feature>
<dbReference type="InterPro" id="IPR007860">
    <property type="entry name" value="DNA_mmatch_repair_MutS_con_dom"/>
</dbReference>
<dbReference type="GO" id="GO:0006298">
    <property type="term" value="P:mismatch repair"/>
    <property type="evidence" value="ECO:0007669"/>
    <property type="project" value="InterPro"/>
</dbReference>
<dbReference type="InterPro" id="IPR000432">
    <property type="entry name" value="DNA_mismatch_repair_MutS_C"/>
</dbReference>
<feature type="compositionally biased region" description="Basic residues" evidence="12">
    <location>
        <begin position="159"/>
        <end position="168"/>
    </location>
</feature>
<dbReference type="OrthoDB" id="10252754at2759"/>
<dbReference type="FunFam" id="3.40.50.300:FF:000771">
    <property type="entry name" value="DNA mismatch repair protein"/>
    <property type="match status" value="1"/>
</dbReference>
<dbReference type="InterPro" id="IPR045076">
    <property type="entry name" value="MutS"/>
</dbReference>
<evidence type="ECO:0000313" key="15">
    <source>
        <dbReference type="Proteomes" id="UP000094569"/>
    </source>
</evidence>
<keyword evidence="5 10" id="KW-0067">ATP-binding</keyword>
<keyword evidence="6 10" id="KW-0238">DNA-binding</keyword>
<feature type="compositionally biased region" description="Acidic residues" evidence="12">
    <location>
        <begin position="230"/>
        <end position="239"/>
    </location>
</feature>
<feature type="compositionally biased region" description="Polar residues" evidence="12">
    <location>
        <begin position="114"/>
        <end position="129"/>
    </location>
</feature>
<feature type="domain" description="DNA mismatch repair proteins mutS family" evidence="13">
    <location>
        <begin position="1048"/>
        <end position="1064"/>
    </location>
</feature>
<dbReference type="Gene3D" id="3.40.1170.10">
    <property type="entry name" value="DNA repair protein MutS, domain I"/>
    <property type="match status" value="1"/>
</dbReference>
<dbReference type="PANTHER" id="PTHR11361">
    <property type="entry name" value="DNA MISMATCH REPAIR PROTEIN MUTS FAMILY MEMBER"/>
    <property type="match status" value="1"/>
</dbReference>
<feature type="compositionally biased region" description="Acidic residues" evidence="12">
    <location>
        <begin position="186"/>
        <end position="202"/>
    </location>
</feature>